<dbReference type="EMBL" id="WNDP01000312">
    <property type="protein sequence ID" value="KAF1010693.1"/>
    <property type="molecule type" value="Genomic_DNA"/>
</dbReference>
<dbReference type="GO" id="GO:0016746">
    <property type="term" value="F:acyltransferase activity"/>
    <property type="evidence" value="ECO:0007669"/>
    <property type="project" value="UniProtKB-KW"/>
</dbReference>
<sequence length="38" mass="4093">MLQGLNKPVNDLSRGALVDDIIFTIALTAIQSEQQAAH</sequence>
<dbReference type="PANTHER" id="PTHR43356:SF3">
    <property type="entry name" value="PHOSPHATE ACETYLTRANSFERASE"/>
    <property type="match status" value="1"/>
</dbReference>
<dbReference type="InterPro" id="IPR002505">
    <property type="entry name" value="PTA_PTB"/>
</dbReference>
<evidence type="ECO:0000313" key="5">
    <source>
        <dbReference type="Proteomes" id="UP000490535"/>
    </source>
</evidence>
<gene>
    <name evidence="4" type="primary">pta_2</name>
    <name evidence="4" type="ORF">GAK29_05029</name>
</gene>
<name>A0A833UHS7_ACIBZ</name>
<evidence type="ECO:0000256" key="2">
    <source>
        <dbReference type="ARBA" id="ARBA00023315"/>
    </source>
</evidence>
<keyword evidence="2" id="KW-0012">Acyltransferase</keyword>
<reference evidence="5" key="1">
    <citation type="journal article" date="2020" name="MBio">
        <title>Horizontal gene transfer to a defensive symbiont with a reduced genome amongst a multipartite beetle microbiome.</title>
        <authorList>
            <person name="Waterworth S.C."/>
            <person name="Florez L.V."/>
            <person name="Rees E.R."/>
            <person name="Hertweck C."/>
            <person name="Kaltenpoth M."/>
            <person name="Kwan J.C."/>
        </authorList>
    </citation>
    <scope>NUCLEOTIDE SEQUENCE [LARGE SCALE GENOMIC DNA]</scope>
</reference>
<evidence type="ECO:0000259" key="3">
    <source>
        <dbReference type="Pfam" id="PF01515"/>
    </source>
</evidence>
<dbReference type="Pfam" id="PF01515">
    <property type="entry name" value="PTA_PTB"/>
    <property type="match status" value="1"/>
</dbReference>
<dbReference type="InterPro" id="IPR050500">
    <property type="entry name" value="Phos_Acetyltrans/Butyryltrans"/>
</dbReference>
<dbReference type="SUPFAM" id="SSF53659">
    <property type="entry name" value="Isocitrate/Isopropylmalate dehydrogenase-like"/>
    <property type="match status" value="1"/>
</dbReference>
<comment type="caution">
    <text evidence="4">The sequence shown here is derived from an EMBL/GenBank/DDBJ whole genome shotgun (WGS) entry which is preliminary data.</text>
</comment>
<proteinExistence type="predicted"/>
<dbReference type="AlphaFoldDB" id="A0A833UHS7"/>
<feature type="domain" description="Phosphate acetyl/butaryl transferase" evidence="3">
    <location>
        <begin position="1"/>
        <end position="29"/>
    </location>
</feature>
<keyword evidence="1 4" id="KW-0808">Transferase</keyword>
<dbReference type="Gene3D" id="3.40.50.10950">
    <property type="match status" value="1"/>
</dbReference>
<dbReference type="InterPro" id="IPR042113">
    <property type="entry name" value="P_AcTrfase_dom1"/>
</dbReference>
<evidence type="ECO:0000313" key="4">
    <source>
        <dbReference type="EMBL" id="KAF1010693.1"/>
    </source>
</evidence>
<protein>
    <submittedName>
        <fullName evidence="4">Phosphate acetyltransferase</fullName>
    </submittedName>
</protein>
<dbReference type="Proteomes" id="UP000490535">
    <property type="component" value="Unassembled WGS sequence"/>
</dbReference>
<evidence type="ECO:0000256" key="1">
    <source>
        <dbReference type="ARBA" id="ARBA00022679"/>
    </source>
</evidence>
<accession>A0A833UHS7</accession>
<organism evidence="4 5">
    <name type="scientific">Acinetobacter bereziniae</name>
    <name type="common">Acinetobacter genomosp. 10</name>
    <dbReference type="NCBI Taxonomy" id="106648"/>
    <lineage>
        <taxon>Bacteria</taxon>
        <taxon>Pseudomonadati</taxon>
        <taxon>Pseudomonadota</taxon>
        <taxon>Gammaproteobacteria</taxon>
        <taxon>Moraxellales</taxon>
        <taxon>Moraxellaceae</taxon>
        <taxon>Acinetobacter</taxon>
    </lineage>
</organism>
<dbReference type="PANTHER" id="PTHR43356">
    <property type="entry name" value="PHOSPHATE ACETYLTRANSFERASE"/>
    <property type="match status" value="1"/>
</dbReference>